<dbReference type="Proteomes" id="UP001383192">
    <property type="component" value="Unassembled WGS sequence"/>
</dbReference>
<dbReference type="InterPro" id="IPR000330">
    <property type="entry name" value="SNF2_N"/>
</dbReference>
<dbReference type="InterPro" id="IPR038718">
    <property type="entry name" value="SNF2-like_sf"/>
</dbReference>
<evidence type="ECO:0000256" key="2">
    <source>
        <dbReference type="ARBA" id="ARBA00022801"/>
    </source>
</evidence>
<dbReference type="GO" id="GO:0006281">
    <property type="term" value="P:DNA repair"/>
    <property type="evidence" value="ECO:0007669"/>
    <property type="project" value="TreeGrafter"/>
</dbReference>
<keyword evidence="1" id="KW-0547">Nucleotide-binding</keyword>
<feature type="domain" description="Helicase ATP-binding" evidence="4">
    <location>
        <begin position="1"/>
        <end position="96"/>
    </location>
</feature>
<protein>
    <submittedName>
        <fullName evidence="6">Uncharacterized protein</fullName>
    </submittedName>
</protein>
<dbReference type="EMBL" id="JAYKXP010000085">
    <property type="protein sequence ID" value="KAK7029020.1"/>
    <property type="molecule type" value="Genomic_DNA"/>
</dbReference>
<dbReference type="CDD" id="cd18008">
    <property type="entry name" value="DEXDc_SHPRH-like"/>
    <property type="match status" value="1"/>
</dbReference>
<dbReference type="InterPro" id="IPR049730">
    <property type="entry name" value="SNF2/RAD54-like_C"/>
</dbReference>
<keyword evidence="7" id="KW-1185">Reference proteome</keyword>
<dbReference type="Gene3D" id="3.40.50.300">
    <property type="entry name" value="P-loop containing nucleotide triphosphate hydrolases"/>
    <property type="match status" value="1"/>
</dbReference>
<dbReference type="AlphaFoldDB" id="A0AAW0BQI6"/>
<dbReference type="PANTHER" id="PTHR45626:SF14">
    <property type="entry name" value="ATP-DEPENDENT DNA HELICASE (EUROFUNG)"/>
    <property type="match status" value="1"/>
</dbReference>
<evidence type="ECO:0000256" key="1">
    <source>
        <dbReference type="ARBA" id="ARBA00022741"/>
    </source>
</evidence>
<dbReference type="PROSITE" id="PS51194">
    <property type="entry name" value="HELICASE_CTER"/>
    <property type="match status" value="1"/>
</dbReference>
<dbReference type="Pfam" id="PF00176">
    <property type="entry name" value="SNF2-rel_dom"/>
    <property type="match status" value="1"/>
</dbReference>
<evidence type="ECO:0000259" key="5">
    <source>
        <dbReference type="PROSITE" id="PS51194"/>
    </source>
</evidence>
<dbReference type="InterPro" id="IPR001650">
    <property type="entry name" value="Helicase_C-like"/>
</dbReference>
<evidence type="ECO:0000313" key="7">
    <source>
        <dbReference type="Proteomes" id="UP001383192"/>
    </source>
</evidence>
<dbReference type="InterPro" id="IPR027417">
    <property type="entry name" value="P-loop_NTPase"/>
</dbReference>
<dbReference type="GO" id="GO:0005634">
    <property type="term" value="C:nucleus"/>
    <property type="evidence" value="ECO:0007669"/>
    <property type="project" value="TreeGrafter"/>
</dbReference>
<accession>A0AAW0BQI6</accession>
<feature type="domain" description="Helicase C-terminal" evidence="5">
    <location>
        <begin position="290"/>
        <end position="410"/>
    </location>
</feature>
<gene>
    <name evidence="6" type="ORF">VNI00_014730</name>
</gene>
<keyword evidence="2" id="KW-0378">Hydrolase</keyword>
<proteinExistence type="predicted"/>
<comment type="caution">
    <text evidence="6">The sequence shown here is derived from an EMBL/GenBank/DDBJ whole genome shotgun (WGS) entry which is preliminary data.</text>
</comment>
<evidence type="ECO:0000313" key="6">
    <source>
        <dbReference type="EMBL" id="KAK7029020.1"/>
    </source>
</evidence>
<dbReference type="PROSITE" id="PS51192">
    <property type="entry name" value="HELICASE_ATP_BIND_1"/>
    <property type="match status" value="1"/>
</dbReference>
<dbReference type="Pfam" id="PF00271">
    <property type="entry name" value="Helicase_C"/>
    <property type="match status" value="1"/>
</dbReference>
<dbReference type="GO" id="GO:0005524">
    <property type="term" value="F:ATP binding"/>
    <property type="evidence" value="ECO:0007669"/>
    <property type="project" value="UniProtKB-KW"/>
</dbReference>
<dbReference type="InterPro" id="IPR050628">
    <property type="entry name" value="SNF2_RAD54_helicase_TF"/>
</dbReference>
<keyword evidence="3" id="KW-0067">ATP-binding</keyword>
<dbReference type="CDD" id="cd18793">
    <property type="entry name" value="SF2_C_SNF"/>
    <property type="match status" value="1"/>
</dbReference>
<dbReference type="InterPro" id="IPR014001">
    <property type="entry name" value="Helicase_ATP-bd"/>
</dbReference>
<reference evidence="6 7" key="1">
    <citation type="submission" date="2024-01" db="EMBL/GenBank/DDBJ databases">
        <title>A draft genome for a cacao thread blight-causing isolate of Paramarasmius palmivorus.</title>
        <authorList>
            <person name="Baruah I.K."/>
            <person name="Bukari Y."/>
            <person name="Amoako-Attah I."/>
            <person name="Meinhardt L.W."/>
            <person name="Bailey B.A."/>
            <person name="Cohen S.P."/>
        </authorList>
    </citation>
    <scope>NUCLEOTIDE SEQUENCE [LARGE SCALE GENOMIC DNA]</scope>
    <source>
        <strain evidence="6 7">GH-12</strain>
    </source>
</reference>
<sequence length="410" mass="47050">MQRYKIVVTTYGVVKAEHQMFQEDNGLRTHKFRDALFRTFWRRVALDEAHMIRNRSTKCSQACCDLPATFRWCITATPLQNEVTDFYALFRFLQVQPFSDYKWFKNTIEVPLKLARPSKTNKAAAIKALTTLRAGLGHVLIRRRKDDYIDGVRVLDLPDYELYLITCKLPPDERVLYDTLQNKFTTLITKLNLSTQYILVLLLRLRQACLHGKLLLETIWSDWSDINETVPDSDAETDWDDDDSPRQPGCFKCKSPLSTANEDEARAHREACKLVTQLHYNQPISQRVTAVEAILTEIPCGEKVIVFSSFVTMLDVIHSYIGDKFHCVHYNGGMKTLEREKSLKAIREDPNVKVLLMSLKAGGIGLNLADCNHIILVDLWWNPAVEVDSTLYSRVDDNSSFTGTSYWEGA</sequence>
<dbReference type="Gene3D" id="3.40.50.10810">
    <property type="entry name" value="Tandem AAA-ATPase domain"/>
    <property type="match status" value="1"/>
</dbReference>
<name>A0AAW0BQI6_9AGAR</name>
<dbReference type="GO" id="GO:0016787">
    <property type="term" value="F:hydrolase activity"/>
    <property type="evidence" value="ECO:0007669"/>
    <property type="project" value="UniProtKB-KW"/>
</dbReference>
<dbReference type="SUPFAM" id="SSF52540">
    <property type="entry name" value="P-loop containing nucleoside triphosphate hydrolases"/>
    <property type="match status" value="1"/>
</dbReference>
<dbReference type="SMART" id="SM00490">
    <property type="entry name" value="HELICc"/>
    <property type="match status" value="1"/>
</dbReference>
<evidence type="ECO:0000256" key="3">
    <source>
        <dbReference type="ARBA" id="ARBA00022840"/>
    </source>
</evidence>
<evidence type="ECO:0000259" key="4">
    <source>
        <dbReference type="PROSITE" id="PS51192"/>
    </source>
</evidence>
<dbReference type="PANTHER" id="PTHR45626">
    <property type="entry name" value="TRANSCRIPTION TERMINATION FACTOR 2-RELATED"/>
    <property type="match status" value="1"/>
</dbReference>
<dbReference type="GO" id="GO:0008094">
    <property type="term" value="F:ATP-dependent activity, acting on DNA"/>
    <property type="evidence" value="ECO:0007669"/>
    <property type="project" value="TreeGrafter"/>
</dbReference>
<organism evidence="6 7">
    <name type="scientific">Paramarasmius palmivorus</name>
    <dbReference type="NCBI Taxonomy" id="297713"/>
    <lineage>
        <taxon>Eukaryota</taxon>
        <taxon>Fungi</taxon>
        <taxon>Dikarya</taxon>
        <taxon>Basidiomycota</taxon>
        <taxon>Agaricomycotina</taxon>
        <taxon>Agaricomycetes</taxon>
        <taxon>Agaricomycetidae</taxon>
        <taxon>Agaricales</taxon>
        <taxon>Marasmiineae</taxon>
        <taxon>Marasmiaceae</taxon>
        <taxon>Paramarasmius</taxon>
    </lineage>
</organism>